<reference evidence="4 5" key="1">
    <citation type="submission" date="2019-07" db="EMBL/GenBank/DDBJ databases">
        <authorList>
            <person name="Zhu P."/>
        </authorList>
    </citation>
    <scope>NUCLEOTIDE SEQUENCE [LARGE SCALE GENOMIC DNA]</scope>
    <source>
        <strain evidence="4 5">SSL-25</strain>
    </source>
</reference>
<feature type="compositionally biased region" description="Basic and acidic residues" evidence="2">
    <location>
        <begin position="206"/>
        <end position="216"/>
    </location>
</feature>
<dbReference type="GO" id="GO:0003700">
    <property type="term" value="F:DNA-binding transcription factor activity"/>
    <property type="evidence" value="ECO:0007669"/>
    <property type="project" value="InterPro"/>
</dbReference>
<organism evidence="4 5">
    <name type="scientific">Streptomyces qinzhouensis</name>
    <dbReference type="NCBI Taxonomy" id="2599401"/>
    <lineage>
        <taxon>Bacteria</taxon>
        <taxon>Bacillati</taxon>
        <taxon>Actinomycetota</taxon>
        <taxon>Actinomycetes</taxon>
        <taxon>Kitasatosporales</taxon>
        <taxon>Streptomycetaceae</taxon>
        <taxon>Streptomyces</taxon>
    </lineage>
</organism>
<name>A0A5B8IFH5_9ACTN</name>
<dbReference type="PANTHER" id="PTHR30204:SF98">
    <property type="entry name" value="HTH-TYPE TRANSCRIPTIONAL REGULATOR ADHR"/>
    <property type="match status" value="1"/>
</dbReference>
<keyword evidence="5" id="KW-1185">Reference proteome</keyword>
<dbReference type="InterPro" id="IPR009061">
    <property type="entry name" value="DNA-bd_dom_put_sf"/>
</dbReference>
<feature type="region of interest" description="Disordered" evidence="2">
    <location>
        <begin position="206"/>
        <end position="269"/>
    </location>
</feature>
<dbReference type="Proteomes" id="UP000320580">
    <property type="component" value="Chromosome"/>
</dbReference>
<dbReference type="AlphaFoldDB" id="A0A5B8IFH5"/>
<keyword evidence="1" id="KW-0238">DNA-binding</keyword>
<dbReference type="InterPro" id="IPR000551">
    <property type="entry name" value="MerR-type_HTH_dom"/>
</dbReference>
<dbReference type="KEGG" id="sqz:FQU76_04900"/>
<feature type="compositionally biased region" description="Basic and acidic residues" evidence="2">
    <location>
        <begin position="227"/>
        <end position="237"/>
    </location>
</feature>
<dbReference type="PRINTS" id="PR00040">
    <property type="entry name" value="HTHMERR"/>
</dbReference>
<dbReference type="EMBL" id="CP042266">
    <property type="protein sequence ID" value="QDY75969.1"/>
    <property type="molecule type" value="Genomic_DNA"/>
</dbReference>
<gene>
    <name evidence="4" type="ORF">FQU76_04900</name>
</gene>
<dbReference type="RefSeq" id="WP_146479270.1">
    <property type="nucleotide sequence ID" value="NZ_CP042266.1"/>
</dbReference>
<evidence type="ECO:0000259" key="3">
    <source>
        <dbReference type="PROSITE" id="PS50937"/>
    </source>
</evidence>
<dbReference type="SMART" id="SM00422">
    <property type="entry name" value="HTH_MERR"/>
    <property type="match status" value="1"/>
</dbReference>
<dbReference type="GO" id="GO:0003677">
    <property type="term" value="F:DNA binding"/>
    <property type="evidence" value="ECO:0007669"/>
    <property type="project" value="UniProtKB-KW"/>
</dbReference>
<protein>
    <submittedName>
        <fullName evidence="4">MerR family transcriptional regulator</fullName>
    </submittedName>
</protein>
<feature type="domain" description="HTH merR-type" evidence="3">
    <location>
        <begin position="1"/>
        <end position="70"/>
    </location>
</feature>
<dbReference type="PROSITE" id="PS50937">
    <property type="entry name" value="HTH_MERR_2"/>
    <property type="match status" value="1"/>
</dbReference>
<evidence type="ECO:0000313" key="5">
    <source>
        <dbReference type="Proteomes" id="UP000320580"/>
    </source>
</evidence>
<dbReference type="PANTHER" id="PTHR30204">
    <property type="entry name" value="REDOX-CYCLING DRUG-SENSING TRANSCRIPTIONAL ACTIVATOR SOXR"/>
    <property type="match status" value="1"/>
</dbReference>
<dbReference type="InterPro" id="IPR047057">
    <property type="entry name" value="MerR_fam"/>
</dbReference>
<feature type="compositionally biased region" description="Polar residues" evidence="2">
    <location>
        <begin position="249"/>
        <end position="269"/>
    </location>
</feature>
<evidence type="ECO:0000256" key="2">
    <source>
        <dbReference type="SAM" id="MobiDB-lite"/>
    </source>
</evidence>
<proteinExistence type="predicted"/>
<dbReference type="Pfam" id="PF13411">
    <property type="entry name" value="MerR_1"/>
    <property type="match status" value="1"/>
</dbReference>
<dbReference type="CDD" id="cd04780">
    <property type="entry name" value="HTH_MerR-like_sg5"/>
    <property type="match status" value="1"/>
</dbReference>
<dbReference type="Gene3D" id="1.10.1660.10">
    <property type="match status" value="1"/>
</dbReference>
<evidence type="ECO:0000256" key="1">
    <source>
        <dbReference type="ARBA" id="ARBA00023125"/>
    </source>
</evidence>
<sequence length="269" mass="28059">MRIGELSRRTGVPVPTIKYYLREGLLPAGELTSPNQAVYGEEHERRLNLIRALLDIGGLKIAAIGEVLAAVDDPGTPLHEVLGAASGLLVDRPAKPEPPGPDPVRESARLRVDALVAGRGWLVGETAPGRELLAGTLAAMDRLGLGDFGRAVADYADAAEQVARADLDQLADRTSRAELVETVIVGTVLGSVAFEALRQLARADRSARRGALREPAPDNGRTAAGAGHRDAGRDRTGWAHTAGGGGVRPNTQGASTTSQPSGSSKRTAP</sequence>
<dbReference type="OrthoDB" id="5242095at2"/>
<accession>A0A5B8IFH5</accession>
<evidence type="ECO:0000313" key="4">
    <source>
        <dbReference type="EMBL" id="QDY75969.1"/>
    </source>
</evidence>
<dbReference type="SUPFAM" id="SSF46955">
    <property type="entry name" value="Putative DNA-binding domain"/>
    <property type="match status" value="1"/>
</dbReference>